<keyword evidence="4" id="KW-1185">Reference proteome</keyword>
<sequence>MGIVPDAALGKSLDWCSLSQLLRLGLGHLGLGRCVLSRRSLAGLGRHSLG</sequence>
<protein>
    <submittedName>
        <fullName evidence="1">Uncharacterized protein</fullName>
    </submittedName>
</protein>
<evidence type="ECO:0000313" key="1">
    <source>
        <dbReference type="EMBL" id="CAA2615413.1"/>
    </source>
</evidence>
<gene>
    <name evidence="1" type="ORF">SI7747_01001760</name>
    <name evidence="2" type="ORF">SI7747_03003619</name>
    <name evidence="3" type="ORF">SI7747_15017654</name>
</gene>
<evidence type="ECO:0000313" key="3">
    <source>
        <dbReference type="EMBL" id="CAA2632013.1"/>
    </source>
</evidence>
<proteinExistence type="predicted"/>
<accession>A0A7I8IC69</accession>
<dbReference type="EMBL" id="LR743590">
    <property type="protein sequence ID" value="CAA2617453.1"/>
    <property type="molecule type" value="Genomic_DNA"/>
</dbReference>
<name>A0A7I8IC69_SPIIN</name>
<dbReference type="EMBL" id="LR743602">
    <property type="protein sequence ID" value="CAA2632013.1"/>
    <property type="molecule type" value="Genomic_DNA"/>
</dbReference>
<dbReference type="EMBL" id="CACRZD030000001">
    <property type="protein sequence ID" value="CAA6655170.1"/>
    <property type="molecule type" value="Genomic_DNA"/>
</dbReference>
<dbReference type="EMBL" id="CACRZD030000003">
    <property type="protein sequence ID" value="CAA6657149.1"/>
    <property type="molecule type" value="Genomic_DNA"/>
</dbReference>
<dbReference type="EMBL" id="LR743588">
    <property type="protein sequence ID" value="CAA2615413.1"/>
    <property type="molecule type" value="Genomic_DNA"/>
</dbReference>
<reference evidence="1 4" key="1">
    <citation type="submission" date="2019-12" db="EMBL/GenBank/DDBJ databases">
        <authorList>
            <person name="Scholz U."/>
            <person name="Mascher M."/>
            <person name="Fiebig A."/>
        </authorList>
    </citation>
    <scope>NUCLEOTIDE SEQUENCE</scope>
</reference>
<dbReference type="Proteomes" id="UP001189122">
    <property type="component" value="Unassembled WGS sequence"/>
</dbReference>
<organism evidence="1">
    <name type="scientific">Spirodela intermedia</name>
    <name type="common">Intermediate duckweed</name>
    <dbReference type="NCBI Taxonomy" id="51605"/>
    <lineage>
        <taxon>Eukaryota</taxon>
        <taxon>Viridiplantae</taxon>
        <taxon>Streptophyta</taxon>
        <taxon>Embryophyta</taxon>
        <taxon>Tracheophyta</taxon>
        <taxon>Spermatophyta</taxon>
        <taxon>Magnoliopsida</taxon>
        <taxon>Liliopsida</taxon>
        <taxon>Araceae</taxon>
        <taxon>Lemnoideae</taxon>
        <taxon>Spirodela</taxon>
    </lineage>
</organism>
<dbReference type="AlphaFoldDB" id="A0A7I8IC69"/>
<evidence type="ECO:0000313" key="2">
    <source>
        <dbReference type="EMBL" id="CAA2617453.1"/>
    </source>
</evidence>
<dbReference type="EMBL" id="CACRZD030000015">
    <property type="protein sequence ID" value="CAA6671246.1"/>
    <property type="molecule type" value="Genomic_DNA"/>
</dbReference>
<evidence type="ECO:0000313" key="4">
    <source>
        <dbReference type="Proteomes" id="UP001189122"/>
    </source>
</evidence>